<accession>A0ACC7NMH6</accession>
<protein>
    <submittedName>
        <fullName evidence="1">Uncharacterized protein</fullName>
    </submittedName>
</protein>
<evidence type="ECO:0000313" key="2">
    <source>
        <dbReference type="Proteomes" id="UP001629235"/>
    </source>
</evidence>
<evidence type="ECO:0000313" key="1">
    <source>
        <dbReference type="EMBL" id="MFM0108319.1"/>
    </source>
</evidence>
<dbReference type="EMBL" id="JAQQDW010000112">
    <property type="protein sequence ID" value="MFM0108319.1"/>
    <property type="molecule type" value="Genomic_DNA"/>
</dbReference>
<keyword evidence="2" id="KW-1185">Reference proteome</keyword>
<reference evidence="1 2" key="1">
    <citation type="journal article" date="2024" name="Chem. Sci.">
        <title>Discovery of megapolipeptins by genome mining of a Burkholderiales bacteria collection.</title>
        <authorList>
            <person name="Paulo B.S."/>
            <person name="Recchia M.J.J."/>
            <person name="Lee S."/>
            <person name="Fergusson C.H."/>
            <person name="Romanowski S.B."/>
            <person name="Hernandez A."/>
            <person name="Krull N."/>
            <person name="Liu D.Y."/>
            <person name="Cavanagh H."/>
            <person name="Bos A."/>
            <person name="Gray C.A."/>
            <person name="Murphy B.T."/>
            <person name="Linington R.G."/>
            <person name="Eustaquio A.S."/>
        </authorList>
    </citation>
    <scope>NUCLEOTIDE SEQUENCE [LARGE SCALE GENOMIC DNA]</scope>
    <source>
        <strain evidence="1 2">RL18-126-BIB-B</strain>
    </source>
</reference>
<proteinExistence type="predicted"/>
<name>A0ACC7NMH6_9BURK</name>
<organism evidence="1 2">
    <name type="scientific">Paraburkholderia rhynchosiae</name>
    <dbReference type="NCBI Taxonomy" id="487049"/>
    <lineage>
        <taxon>Bacteria</taxon>
        <taxon>Pseudomonadati</taxon>
        <taxon>Pseudomonadota</taxon>
        <taxon>Betaproteobacteria</taxon>
        <taxon>Burkholderiales</taxon>
        <taxon>Burkholderiaceae</taxon>
        <taxon>Paraburkholderia</taxon>
    </lineage>
</organism>
<dbReference type="Proteomes" id="UP001629235">
    <property type="component" value="Unassembled WGS sequence"/>
</dbReference>
<gene>
    <name evidence="1" type="ORF">PQR01_34015</name>
</gene>
<comment type="caution">
    <text evidence="1">The sequence shown here is derived from an EMBL/GenBank/DDBJ whole genome shotgun (WGS) entry which is preliminary data.</text>
</comment>
<sequence>MTSLNIITTWQPACWCVAQLQLCAQHLEETPTEIFRYPAQWAWFAWRPANTGLPFRMPDGWGLALERPGPELADEIGAAPVYLLDEAETDWPALLDILLVCDDLEPWLRSIIVRHHESERRALKRRYTQRYGVGESAGFERFLLRTVAGATDAKRAEPMSAETAPEGDPIRTITLKSYPHCTATVQLHDDGTLVFDLYDRDYLGSDRADIYRVARDAVASLHDAMARATGERPATQEALLAAIGQRYPTWDEAYRWLRESGVPFSHEVDPWA</sequence>